<evidence type="ECO:0000313" key="2">
    <source>
        <dbReference type="EMBL" id="KAF2653140.1"/>
    </source>
</evidence>
<evidence type="ECO:0000256" key="1">
    <source>
        <dbReference type="SAM" id="Phobius"/>
    </source>
</evidence>
<feature type="transmembrane region" description="Helical" evidence="1">
    <location>
        <begin position="116"/>
        <end position="138"/>
    </location>
</feature>
<organism evidence="2 3">
    <name type="scientific">Lophiostoma macrostomum CBS 122681</name>
    <dbReference type="NCBI Taxonomy" id="1314788"/>
    <lineage>
        <taxon>Eukaryota</taxon>
        <taxon>Fungi</taxon>
        <taxon>Dikarya</taxon>
        <taxon>Ascomycota</taxon>
        <taxon>Pezizomycotina</taxon>
        <taxon>Dothideomycetes</taxon>
        <taxon>Pleosporomycetidae</taxon>
        <taxon>Pleosporales</taxon>
        <taxon>Lophiostomataceae</taxon>
        <taxon>Lophiostoma</taxon>
    </lineage>
</organism>
<proteinExistence type="predicted"/>
<dbReference type="AlphaFoldDB" id="A0A6A6T025"/>
<keyword evidence="1" id="KW-0812">Transmembrane</keyword>
<dbReference type="EMBL" id="MU004386">
    <property type="protein sequence ID" value="KAF2653140.1"/>
    <property type="molecule type" value="Genomic_DNA"/>
</dbReference>
<dbReference type="Proteomes" id="UP000799324">
    <property type="component" value="Unassembled WGS sequence"/>
</dbReference>
<name>A0A6A6T025_9PLEO</name>
<protein>
    <submittedName>
        <fullName evidence="2">Uncharacterized protein</fullName>
    </submittedName>
</protein>
<accession>A0A6A6T025</accession>
<reference evidence="2" key="1">
    <citation type="journal article" date="2020" name="Stud. Mycol.">
        <title>101 Dothideomycetes genomes: a test case for predicting lifestyles and emergence of pathogens.</title>
        <authorList>
            <person name="Haridas S."/>
            <person name="Albert R."/>
            <person name="Binder M."/>
            <person name="Bloem J."/>
            <person name="Labutti K."/>
            <person name="Salamov A."/>
            <person name="Andreopoulos B."/>
            <person name="Baker S."/>
            <person name="Barry K."/>
            <person name="Bills G."/>
            <person name="Bluhm B."/>
            <person name="Cannon C."/>
            <person name="Castanera R."/>
            <person name="Culley D."/>
            <person name="Daum C."/>
            <person name="Ezra D."/>
            <person name="Gonzalez J."/>
            <person name="Henrissat B."/>
            <person name="Kuo A."/>
            <person name="Liang C."/>
            <person name="Lipzen A."/>
            <person name="Lutzoni F."/>
            <person name="Magnuson J."/>
            <person name="Mondo S."/>
            <person name="Nolan M."/>
            <person name="Ohm R."/>
            <person name="Pangilinan J."/>
            <person name="Park H.-J."/>
            <person name="Ramirez L."/>
            <person name="Alfaro M."/>
            <person name="Sun H."/>
            <person name="Tritt A."/>
            <person name="Yoshinaga Y."/>
            <person name="Zwiers L.-H."/>
            <person name="Turgeon B."/>
            <person name="Goodwin S."/>
            <person name="Spatafora J."/>
            <person name="Crous P."/>
            <person name="Grigoriev I."/>
        </authorList>
    </citation>
    <scope>NUCLEOTIDE SEQUENCE</scope>
    <source>
        <strain evidence="2">CBS 122681</strain>
    </source>
</reference>
<sequence>MLAESSATARVGVLAYGLHPLLAIFLFVVVVVVVVVVVAVIIVADALEEILELGLDRHCRHEHPHRLDVTLSLHNKLDESINLFEIRHSSSIHQHPLRHHLSSLIKTRVSGSGLHLLILSASSGIGFMCSSALILAYARD</sequence>
<keyword evidence="3" id="KW-1185">Reference proteome</keyword>
<evidence type="ECO:0000313" key="3">
    <source>
        <dbReference type="Proteomes" id="UP000799324"/>
    </source>
</evidence>
<keyword evidence="1" id="KW-0472">Membrane</keyword>
<feature type="transmembrane region" description="Helical" evidence="1">
    <location>
        <begin position="20"/>
        <end position="47"/>
    </location>
</feature>
<gene>
    <name evidence="2" type="ORF">K491DRAFT_524608</name>
</gene>
<keyword evidence="1" id="KW-1133">Transmembrane helix</keyword>